<keyword evidence="3" id="KW-0808">Transferase</keyword>
<evidence type="ECO:0000256" key="2">
    <source>
        <dbReference type="ARBA" id="ARBA00012486"/>
    </source>
</evidence>
<dbReference type="GO" id="GO:0061631">
    <property type="term" value="F:ubiquitin conjugating enzyme activity"/>
    <property type="evidence" value="ECO:0007669"/>
    <property type="project" value="UniProtKB-EC"/>
</dbReference>
<dbReference type="CDD" id="cd23799">
    <property type="entry name" value="UBCc_UBE2J"/>
    <property type="match status" value="1"/>
</dbReference>
<evidence type="ECO:0000256" key="11">
    <source>
        <dbReference type="ARBA" id="ARBA00039885"/>
    </source>
</evidence>
<reference evidence="14" key="1">
    <citation type="journal article" date="2020" name="Fungal Divers.">
        <title>Resolving the Mortierellaceae phylogeny through synthesis of multi-gene phylogenetics and phylogenomics.</title>
        <authorList>
            <person name="Vandepol N."/>
            <person name="Liber J."/>
            <person name="Desiro A."/>
            <person name="Na H."/>
            <person name="Kennedy M."/>
            <person name="Barry K."/>
            <person name="Grigoriev I.V."/>
            <person name="Miller A.N."/>
            <person name="O'Donnell K."/>
            <person name="Stajich J.E."/>
            <person name="Bonito G."/>
        </authorList>
    </citation>
    <scope>NUCLEOTIDE SEQUENCE</scope>
    <source>
        <strain evidence="14">NVP1</strain>
    </source>
</reference>
<sequence length="277" mass="30171">MVNTAASRRLTKEYINIQKSPPAFLFARPLENNILEWHYILKGPPETPYHGGEYHGKLVFPSDYPFKPPSIRMITPNGRFQTDTRLCLSMSDFHPGTWNPSWSVATILNGLLSFMSQDESTTGSINTSYYERQVLALRSHAFNMNNARFRDIFPELVAPGQVPLHIAYPNAPVTEMPAPAVPTLNALAPNLLAAAAVTATQRRMNAAAGGDPGVIGQRGATGPGGAVAGAGGGAAARQDSFFSWSRWHKWLAIFLLFAYLLVAKTINRALSPSGHPN</sequence>
<keyword evidence="4" id="KW-0812">Transmembrane</keyword>
<dbReference type="AlphaFoldDB" id="A0A9P5SM41"/>
<feature type="domain" description="UBC core" evidence="13">
    <location>
        <begin position="5"/>
        <end position="162"/>
    </location>
</feature>
<keyword evidence="15" id="KW-1185">Reference proteome</keyword>
<evidence type="ECO:0000256" key="9">
    <source>
        <dbReference type="ARBA" id="ARBA00022989"/>
    </source>
</evidence>
<dbReference type="InterPro" id="IPR000608">
    <property type="entry name" value="UBC"/>
</dbReference>
<dbReference type="InterPro" id="IPR050113">
    <property type="entry name" value="Ub_conjugating_enzyme"/>
</dbReference>
<evidence type="ECO:0000256" key="5">
    <source>
        <dbReference type="ARBA" id="ARBA00022741"/>
    </source>
</evidence>
<organism evidence="14 15">
    <name type="scientific">Podila minutissima</name>
    <dbReference type="NCBI Taxonomy" id="64525"/>
    <lineage>
        <taxon>Eukaryota</taxon>
        <taxon>Fungi</taxon>
        <taxon>Fungi incertae sedis</taxon>
        <taxon>Mucoromycota</taxon>
        <taxon>Mortierellomycotina</taxon>
        <taxon>Mortierellomycetes</taxon>
        <taxon>Mortierellales</taxon>
        <taxon>Mortierellaceae</taxon>
        <taxon>Podila</taxon>
    </lineage>
</organism>
<accession>A0A9P5SM41</accession>
<dbReference type="SUPFAM" id="SSF54495">
    <property type="entry name" value="UBC-like"/>
    <property type="match status" value="1"/>
</dbReference>
<evidence type="ECO:0000256" key="1">
    <source>
        <dbReference type="ARBA" id="ARBA00004586"/>
    </source>
</evidence>
<keyword evidence="5" id="KW-0547">Nucleotide-binding</keyword>
<proteinExistence type="predicted"/>
<evidence type="ECO:0000313" key="14">
    <source>
        <dbReference type="EMBL" id="KAF9330979.1"/>
    </source>
</evidence>
<protein>
    <recommendedName>
        <fullName evidence="11">Ubiquitin-conjugating enzyme E2 6</fullName>
        <ecNumber evidence="2">2.3.2.23</ecNumber>
    </recommendedName>
    <alternativeName>
        <fullName evidence="12">E2 ubiquitin-conjugating enzyme 6</fullName>
    </alternativeName>
</protein>
<dbReference type="GO" id="GO:0005789">
    <property type="term" value="C:endoplasmic reticulum membrane"/>
    <property type="evidence" value="ECO:0007669"/>
    <property type="project" value="UniProtKB-SubCell"/>
</dbReference>
<dbReference type="EC" id="2.3.2.23" evidence="2"/>
<evidence type="ECO:0000256" key="6">
    <source>
        <dbReference type="ARBA" id="ARBA00022786"/>
    </source>
</evidence>
<dbReference type="PANTHER" id="PTHR24067">
    <property type="entry name" value="UBIQUITIN-CONJUGATING ENZYME E2"/>
    <property type="match status" value="1"/>
</dbReference>
<name>A0A9P5SM41_9FUNG</name>
<dbReference type="EMBL" id="JAAAUY010000357">
    <property type="protein sequence ID" value="KAF9330979.1"/>
    <property type="molecule type" value="Genomic_DNA"/>
</dbReference>
<dbReference type="Gene3D" id="3.10.110.10">
    <property type="entry name" value="Ubiquitin Conjugating Enzyme"/>
    <property type="match status" value="1"/>
</dbReference>
<keyword evidence="8" id="KW-0067">ATP-binding</keyword>
<keyword evidence="10" id="KW-0472">Membrane</keyword>
<dbReference type="InterPro" id="IPR016135">
    <property type="entry name" value="UBQ-conjugating_enzyme/RWD"/>
</dbReference>
<dbReference type="SMART" id="SM00212">
    <property type="entry name" value="UBCc"/>
    <property type="match status" value="1"/>
</dbReference>
<evidence type="ECO:0000313" key="15">
    <source>
        <dbReference type="Proteomes" id="UP000696485"/>
    </source>
</evidence>
<evidence type="ECO:0000256" key="4">
    <source>
        <dbReference type="ARBA" id="ARBA00022692"/>
    </source>
</evidence>
<evidence type="ECO:0000256" key="3">
    <source>
        <dbReference type="ARBA" id="ARBA00022679"/>
    </source>
</evidence>
<evidence type="ECO:0000256" key="10">
    <source>
        <dbReference type="ARBA" id="ARBA00023136"/>
    </source>
</evidence>
<dbReference type="PROSITE" id="PS50127">
    <property type="entry name" value="UBC_2"/>
    <property type="match status" value="1"/>
</dbReference>
<keyword evidence="6" id="KW-0833">Ubl conjugation pathway</keyword>
<evidence type="ECO:0000256" key="8">
    <source>
        <dbReference type="ARBA" id="ARBA00022840"/>
    </source>
</evidence>
<dbReference type="FunFam" id="3.10.110.10:FF:000023">
    <property type="entry name" value="Ubiquitin-conjugating enzyme E2 J2"/>
    <property type="match status" value="1"/>
</dbReference>
<comment type="subcellular location">
    <subcellularLocation>
        <location evidence="1">Endoplasmic reticulum membrane</location>
    </subcellularLocation>
</comment>
<dbReference type="Proteomes" id="UP000696485">
    <property type="component" value="Unassembled WGS sequence"/>
</dbReference>
<gene>
    <name evidence="14" type="primary">UBC6</name>
    <name evidence="14" type="ORF">BG006_006122</name>
</gene>
<dbReference type="GO" id="GO:0005524">
    <property type="term" value="F:ATP binding"/>
    <property type="evidence" value="ECO:0007669"/>
    <property type="project" value="UniProtKB-KW"/>
</dbReference>
<dbReference type="Pfam" id="PF00179">
    <property type="entry name" value="UQ_con"/>
    <property type="match status" value="1"/>
</dbReference>
<comment type="caution">
    <text evidence="14">The sequence shown here is derived from an EMBL/GenBank/DDBJ whole genome shotgun (WGS) entry which is preliminary data.</text>
</comment>
<evidence type="ECO:0000259" key="13">
    <source>
        <dbReference type="PROSITE" id="PS50127"/>
    </source>
</evidence>
<keyword evidence="7" id="KW-0256">Endoplasmic reticulum</keyword>
<evidence type="ECO:0000256" key="12">
    <source>
        <dbReference type="ARBA" id="ARBA00042181"/>
    </source>
</evidence>
<keyword evidence="9" id="KW-1133">Transmembrane helix</keyword>
<evidence type="ECO:0000256" key="7">
    <source>
        <dbReference type="ARBA" id="ARBA00022824"/>
    </source>
</evidence>